<dbReference type="PANTHER" id="PTHR21660:SF1">
    <property type="entry name" value="ACYL-COENZYME A THIOESTERASE 13"/>
    <property type="match status" value="1"/>
</dbReference>
<dbReference type="EMBL" id="KL197709">
    <property type="protein sequence ID" value="KDQ64059.1"/>
    <property type="molecule type" value="Genomic_DNA"/>
</dbReference>
<evidence type="ECO:0000256" key="2">
    <source>
        <dbReference type="ARBA" id="ARBA00022801"/>
    </source>
</evidence>
<feature type="domain" description="Thioesterase" evidence="3">
    <location>
        <begin position="99"/>
        <end position="175"/>
    </location>
</feature>
<dbReference type="OrthoDB" id="2831072at2759"/>
<dbReference type="Gene3D" id="3.10.129.10">
    <property type="entry name" value="Hotdog Thioesterase"/>
    <property type="match status" value="1"/>
</dbReference>
<keyword evidence="5" id="KW-1185">Reference proteome</keyword>
<evidence type="ECO:0000313" key="5">
    <source>
        <dbReference type="Proteomes" id="UP000027265"/>
    </source>
</evidence>
<dbReference type="PANTHER" id="PTHR21660">
    <property type="entry name" value="THIOESTERASE SUPERFAMILY MEMBER-RELATED"/>
    <property type="match status" value="1"/>
</dbReference>
<proteinExistence type="inferred from homology"/>
<dbReference type="STRING" id="933084.A0A067QAT0"/>
<dbReference type="InterPro" id="IPR029069">
    <property type="entry name" value="HotDog_dom_sf"/>
</dbReference>
<dbReference type="InterPro" id="IPR039298">
    <property type="entry name" value="ACOT13"/>
</dbReference>
<dbReference type="Pfam" id="PF03061">
    <property type="entry name" value="4HBT"/>
    <property type="match status" value="1"/>
</dbReference>
<dbReference type="CDD" id="cd03443">
    <property type="entry name" value="PaaI_thioesterase"/>
    <property type="match status" value="1"/>
</dbReference>
<comment type="similarity">
    <text evidence="1">Belongs to the thioesterase PaaI family.</text>
</comment>
<dbReference type="AlphaFoldDB" id="A0A067QAT0"/>
<organism evidence="4 5">
    <name type="scientific">Jaapia argillacea MUCL 33604</name>
    <dbReference type="NCBI Taxonomy" id="933084"/>
    <lineage>
        <taxon>Eukaryota</taxon>
        <taxon>Fungi</taxon>
        <taxon>Dikarya</taxon>
        <taxon>Basidiomycota</taxon>
        <taxon>Agaricomycotina</taxon>
        <taxon>Agaricomycetes</taxon>
        <taxon>Agaricomycetidae</taxon>
        <taxon>Jaapiales</taxon>
        <taxon>Jaapiaceae</taxon>
        <taxon>Jaapia</taxon>
    </lineage>
</organism>
<evidence type="ECO:0000313" key="4">
    <source>
        <dbReference type="EMBL" id="KDQ64059.1"/>
    </source>
</evidence>
<dbReference type="InterPro" id="IPR006683">
    <property type="entry name" value="Thioestr_dom"/>
</dbReference>
<dbReference type="SUPFAM" id="SSF54637">
    <property type="entry name" value="Thioesterase/thiol ester dehydrase-isomerase"/>
    <property type="match status" value="1"/>
</dbReference>
<dbReference type="HOGENOM" id="CLU_085799_2_0_1"/>
<reference evidence="5" key="1">
    <citation type="journal article" date="2014" name="Proc. Natl. Acad. Sci. U.S.A.">
        <title>Extensive sampling of basidiomycete genomes demonstrates inadequacy of the white-rot/brown-rot paradigm for wood decay fungi.</title>
        <authorList>
            <person name="Riley R."/>
            <person name="Salamov A.A."/>
            <person name="Brown D.W."/>
            <person name="Nagy L.G."/>
            <person name="Floudas D."/>
            <person name="Held B.W."/>
            <person name="Levasseur A."/>
            <person name="Lombard V."/>
            <person name="Morin E."/>
            <person name="Otillar R."/>
            <person name="Lindquist E.A."/>
            <person name="Sun H."/>
            <person name="LaButti K.M."/>
            <person name="Schmutz J."/>
            <person name="Jabbour D."/>
            <person name="Luo H."/>
            <person name="Baker S.E."/>
            <person name="Pisabarro A.G."/>
            <person name="Walton J.D."/>
            <person name="Blanchette R.A."/>
            <person name="Henrissat B."/>
            <person name="Martin F."/>
            <person name="Cullen D."/>
            <person name="Hibbett D.S."/>
            <person name="Grigoriev I.V."/>
        </authorList>
    </citation>
    <scope>NUCLEOTIDE SEQUENCE [LARGE SCALE GENOMIC DNA]</scope>
    <source>
        <strain evidence="5">MUCL 33604</strain>
    </source>
</reference>
<dbReference type="InParanoid" id="A0A067QAT0"/>
<gene>
    <name evidence="4" type="ORF">JAAARDRAFT_27688</name>
</gene>
<dbReference type="Proteomes" id="UP000027265">
    <property type="component" value="Unassembled WGS sequence"/>
</dbReference>
<sequence length="200" mass="21700">MSPSESTPEHPLPFFRSLPHSPVNVDAIKSNMKREDKELLGNVLAHFLVGEGGETYGDTVGRRIRLEEVWVRGGGGEGEGEEAESVCEIVVTRDMTNVYGTLHSVCAAYLLDVCSSIPLLAMGISKGLDYMSVSQNLNLVWHGSVGVGETLKVVGRSVSVGGRVMTCRCEMYEKRTGRILASALHTKVRPGSKGRPWAKL</sequence>
<name>A0A067QAT0_9AGAM</name>
<accession>A0A067QAT0</accession>
<dbReference type="GO" id="GO:0047617">
    <property type="term" value="F:fatty acyl-CoA hydrolase activity"/>
    <property type="evidence" value="ECO:0007669"/>
    <property type="project" value="InterPro"/>
</dbReference>
<evidence type="ECO:0000256" key="1">
    <source>
        <dbReference type="ARBA" id="ARBA00008324"/>
    </source>
</evidence>
<keyword evidence="2" id="KW-0378">Hydrolase</keyword>
<protein>
    <recommendedName>
        <fullName evidence="3">Thioesterase domain-containing protein</fullName>
    </recommendedName>
</protein>
<evidence type="ECO:0000259" key="3">
    <source>
        <dbReference type="Pfam" id="PF03061"/>
    </source>
</evidence>